<dbReference type="EMBL" id="UYRW01002623">
    <property type="protein sequence ID" value="VDK86057.1"/>
    <property type="molecule type" value="Genomic_DNA"/>
</dbReference>
<evidence type="ECO:0000259" key="2">
    <source>
        <dbReference type="PROSITE" id="PS50186"/>
    </source>
</evidence>
<evidence type="ECO:0000259" key="1">
    <source>
        <dbReference type="PROSITE" id="PS50042"/>
    </source>
</evidence>
<organism evidence="5">
    <name type="scientific">Onchocerca ochengi</name>
    <name type="common">Filarial nematode worm</name>
    <dbReference type="NCBI Taxonomy" id="42157"/>
    <lineage>
        <taxon>Eukaryota</taxon>
        <taxon>Metazoa</taxon>
        <taxon>Ecdysozoa</taxon>
        <taxon>Nematoda</taxon>
        <taxon>Chromadorea</taxon>
        <taxon>Rhabditida</taxon>
        <taxon>Spirurina</taxon>
        <taxon>Spiruromorpha</taxon>
        <taxon>Filarioidea</taxon>
        <taxon>Onchocercidae</taxon>
        <taxon>Onchocerca</taxon>
    </lineage>
</organism>
<sequence length="375" mass="42666">MAYNFCEMQQCNNEIANNVRYEPNAVTTINIDNEAQSDWNSPSSYFELNNSTSLDSRIHEAGYILKQAMELRDPRLISDRKGHLQSFLSCMIGTEMVDWLSTLAAETLNSTKNISLTRFQVVGMWQALLENGVISHGNQTTWLNSDLSLVFWPFDCNFGLVFWPVSNELQFADKYILYHWTIGTTSSVRKRLTTGVMFDAEHNMAPSVNDVAAAIFFLSTIGPDSLFRMILSKPSSERTLQELEHVYEELLHVKALTHLSTMVKRELAAVVFFEQHQHAGHVLFRQGDEGNCWYIVLKGSVDVIIHGKGVVCTLREGDDFGKLALVNDAPRAATVALREDKSQFLRIDKNDFNRRKMIIQWHLAYTASMQLHAAY</sequence>
<dbReference type="InterPro" id="IPR000591">
    <property type="entry name" value="DEP_dom"/>
</dbReference>
<dbReference type="PANTHER" id="PTHR23011">
    <property type="entry name" value="CYCLIC NUCLEOTIDE-BINDING DOMAIN CONTAINING PROTEIN"/>
    <property type="match status" value="1"/>
</dbReference>
<dbReference type="InterPro" id="IPR000595">
    <property type="entry name" value="cNMP-bd_dom"/>
</dbReference>
<dbReference type="InterPro" id="IPR036388">
    <property type="entry name" value="WH-like_DNA-bd_sf"/>
</dbReference>
<dbReference type="InterPro" id="IPR014710">
    <property type="entry name" value="RmlC-like_jellyroll"/>
</dbReference>
<dbReference type="Proteomes" id="UP000271087">
    <property type="component" value="Unassembled WGS sequence"/>
</dbReference>
<dbReference type="Gene3D" id="2.60.120.10">
    <property type="entry name" value="Jelly Rolls"/>
    <property type="match status" value="1"/>
</dbReference>
<dbReference type="AlphaFoldDB" id="A0A182EH20"/>
<protein>
    <submittedName>
        <fullName evidence="5">Cyclic nucleotide-binding domain-containing protein</fullName>
    </submittedName>
</protein>
<gene>
    <name evidence="3" type="ORF">NOO_LOCUS7394</name>
</gene>
<reference evidence="3 4" key="2">
    <citation type="submission" date="2018-08" db="EMBL/GenBank/DDBJ databases">
        <authorList>
            <person name="Laetsch R D."/>
            <person name="Stevens L."/>
            <person name="Kumar S."/>
            <person name="Blaxter L. M."/>
        </authorList>
    </citation>
    <scope>NUCLEOTIDE SEQUENCE [LARGE SCALE GENOMIC DNA]</scope>
</reference>
<accession>A0A182EH20</accession>
<dbReference type="PROSITE" id="PS50042">
    <property type="entry name" value="CNMP_BINDING_3"/>
    <property type="match status" value="1"/>
</dbReference>
<dbReference type="InterPro" id="IPR036390">
    <property type="entry name" value="WH_DNA-bd_sf"/>
</dbReference>
<dbReference type="InterPro" id="IPR018490">
    <property type="entry name" value="cNMP-bd_dom_sf"/>
</dbReference>
<dbReference type="Gene3D" id="1.10.10.10">
    <property type="entry name" value="Winged helix-like DNA-binding domain superfamily/Winged helix DNA-binding domain"/>
    <property type="match status" value="1"/>
</dbReference>
<dbReference type="PROSITE" id="PS50186">
    <property type="entry name" value="DEP"/>
    <property type="match status" value="1"/>
</dbReference>
<dbReference type="GO" id="GO:0035556">
    <property type="term" value="P:intracellular signal transduction"/>
    <property type="evidence" value="ECO:0007669"/>
    <property type="project" value="InterPro"/>
</dbReference>
<reference evidence="5" key="1">
    <citation type="submission" date="2016-06" db="UniProtKB">
        <authorList>
            <consortium name="WormBaseParasite"/>
        </authorList>
    </citation>
    <scope>IDENTIFICATION</scope>
</reference>
<dbReference type="SUPFAM" id="SSF51206">
    <property type="entry name" value="cAMP-binding domain-like"/>
    <property type="match status" value="1"/>
</dbReference>
<dbReference type="STRING" id="42157.A0A182EH20"/>
<feature type="domain" description="Cyclic nucleotide-binding" evidence="1">
    <location>
        <begin position="255"/>
        <end position="354"/>
    </location>
</feature>
<evidence type="ECO:0000313" key="5">
    <source>
        <dbReference type="WBParaSite" id="nOo.2.0.1.t07394-RA"/>
    </source>
</evidence>
<name>A0A182EH20_ONCOC</name>
<dbReference type="PANTHER" id="PTHR23011:SF28">
    <property type="entry name" value="CYCLIC NUCLEOTIDE-BINDING DOMAIN CONTAINING PROTEIN"/>
    <property type="match status" value="1"/>
</dbReference>
<dbReference type="SMART" id="SM00049">
    <property type="entry name" value="DEP"/>
    <property type="match status" value="1"/>
</dbReference>
<dbReference type="OrthoDB" id="21144at2759"/>
<dbReference type="Gene3D" id="1.10.8.1240">
    <property type="match status" value="1"/>
</dbReference>
<evidence type="ECO:0000313" key="3">
    <source>
        <dbReference type="EMBL" id="VDK86057.1"/>
    </source>
</evidence>
<dbReference type="SMART" id="SM00100">
    <property type="entry name" value="cNMP"/>
    <property type="match status" value="1"/>
</dbReference>
<dbReference type="Pfam" id="PF00027">
    <property type="entry name" value="cNMP_binding"/>
    <property type="match status" value="1"/>
</dbReference>
<feature type="domain" description="DEP" evidence="2">
    <location>
        <begin position="65"/>
        <end position="156"/>
    </location>
</feature>
<dbReference type="SUPFAM" id="SSF46785">
    <property type="entry name" value="Winged helix' DNA-binding domain"/>
    <property type="match status" value="1"/>
</dbReference>
<dbReference type="PRINTS" id="PR00103">
    <property type="entry name" value="CAMPKINASE"/>
</dbReference>
<dbReference type="WBParaSite" id="nOo.2.0.1.t07394-RA">
    <property type="protein sequence ID" value="nOo.2.0.1.t07394-RA"/>
    <property type="gene ID" value="nOo.2.0.1.g07394"/>
</dbReference>
<evidence type="ECO:0000313" key="4">
    <source>
        <dbReference type="Proteomes" id="UP000271087"/>
    </source>
</evidence>
<dbReference type="CDD" id="cd00038">
    <property type="entry name" value="CAP_ED"/>
    <property type="match status" value="1"/>
</dbReference>
<keyword evidence="4" id="KW-1185">Reference proteome</keyword>
<proteinExistence type="predicted"/>